<keyword evidence="3" id="KW-1185">Reference proteome</keyword>
<evidence type="ECO:0000313" key="2">
    <source>
        <dbReference type="EMBL" id="CAG8561272.1"/>
    </source>
</evidence>
<reference evidence="2" key="1">
    <citation type="submission" date="2021-06" db="EMBL/GenBank/DDBJ databases">
        <authorList>
            <person name="Kallberg Y."/>
            <person name="Tangrot J."/>
            <person name="Rosling A."/>
        </authorList>
    </citation>
    <scope>NUCLEOTIDE SEQUENCE</scope>
    <source>
        <strain evidence="2">UK204</strain>
    </source>
</reference>
<name>A0A9N9BES9_9GLOM</name>
<comment type="caution">
    <text evidence="2">The sequence shown here is derived from an EMBL/GenBank/DDBJ whole genome shotgun (WGS) entry which is preliminary data.</text>
</comment>
<proteinExistence type="predicted"/>
<evidence type="ECO:0000256" key="1">
    <source>
        <dbReference type="SAM" id="MobiDB-lite"/>
    </source>
</evidence>
<dbReference type="AlphaFoldDB" id="A0A9N9BES9"/>
<dbReference type="EMBL" id="CAJVPQ010001608">
    <property type="protein sequence ID" value="CAG8561272.1"/>
    <property type="molecule type" value="Genomic_DNA"/>
</dbReference>
<feature type="region of interest" description="Disordered" evidence="1">
    <location>
        <begin position="1"/>
        <end position="23"/>
    </location>
</feature>
<organism evidence="2 3">
    <name type="scientific">Funneliformis caledonium</name>
    <dbReference type="NCBI Taxonomy" id="1117310"/>
    <lineage>
        <taxon>Eukaryota</taxon>
        <taxon>Fungi</taxon>
        <taxon>Fungi incertae sedis</taxon>
        <taxon>Mucoromycota</taxon>
        <taxon>Glomeromycotina</taxon>
        <taxon>Glomeromycetes</taxon>
        <taxon>Glomerales</taxon>
        <taxon>Glomeraceae</taxon>
        <taxon>Funneliformis</taxon>
    </lineage>
</organism>
<dbReference type="Proteomes" id="UP000789570">
    <property type="component" value="Unassembled WGS sequence"/>
</dbReference>
<gene>
    <name evidence="2" type="ORF">FCALED_LOCUS6612</name>
</gene>
<evidence type="ECO:0000313" key="3">
    <source>
        <dbReference type="Proteomes" id="UP000789570"/>
    </source>
</evidence>
<feature type="compositionally biased region" description="Polar residues" evidence="1">
    <location>
        <begin position="1"/>
        <end position="14"/>
    </location>
</feature>
<protein>
    <submittedName>
        <fullName evidence="2">13498_t:CDS:1</fullName>
    </submittedName>
</protein>
<accession>A0A9N9BES9</accession>
<sequence>MSFSPNSERGSNKGQFAGGLDDSSIGALSERGAALVHNEPSTSLIGSYSDDFSIVGMIFPIIGRQSGNYFTFGFLGGLVLHNSGLAGFIEQHVP</sequence>